<organism evidence="2 3">
    <name type="scientific">Oryzias melastigma</name>
    <name type="common">Marine medaka</name>
    <dbReference type="NCBI Taxonomy" id="30732"/>
    <lineage>
        <taxon>Eukaryota</taxon>
        <taxon>Metazoa</taxon>
        <taxon>Chordata</taxon>
        <taxon>Craniata</taxon>
        <taxon>Vertebrata</taxon>
        <taxon>Euteleostomi</taxon>
        <taxon>Actinopterygii</taxon>
        <taxon>Neopterygii</taxon>
        <taxon>Teleostei</taxon>
        <taxon>Neoteleostei</taxon>
        <taxon>Acanthomorphata</taxon>
        <taxon>Ovalentaria</taxon>
        <taxon>Atherinomorphae</taxon>
        <taxon>Beloniformes</taxon>
        <taxon>Adrianichthyidae</taxon>
        <taxon>Oryziinae</taxon>
        <taxon>Oryzias</taxon>
    </lineage>
</organism>
<dbReference type="AlphaFoldDB" id="A0A834KY82"/>
<feature type="region of interest" description="Disordered" evidence="1">
    <location>
        <begin position="46"/>
        <end position="89"/>
    </location>
</feature>
<feature type="region of interest" description="Disordered" evidence="1">
    <location>
        <begin position="153"/>
        <end position="176"/>
    </location>
</feature>
<evidence type="ECO:0000256" key="1">
    <source>
        <dbReference type="SAM" id="MobiDB-lite"/>
    </source>
</evidence>
<evidence type="ECO:0000313" key="3">
    <source>
        <dbReference type="Proteomes" id="UP000646548"/>
    </source>
</evidence>
<dbReference type="Proteomes" id="UP000646548">
    <property type="component" value="Unassembled WGS sequence"/>
</dbReference>
<proteinExistence type="predicted"/>
<accession>A0A834KY82</accession>
<gene>
    <name evidence="2" type="ORF">FQA47_022024</name>
</gene>
<dbReference type="EMBL" id="WKFB01000113">
    <property type="protein sequence ID" value="KAF6735296.1"/>
    <property type="molecule type" value="Genomic_DNA"/>
</dbReference>
<evidence type="ECO:0000313" key="2">
    <source>
        <dbReference type="EMBL" id="KAF6735296.1"/>
    </source>
</evidence>
<sequence length="176" mass="18771">MYQVCVHRNIMASVWFCLTGMGGANRLPAVHPSDEVKWIFRQKTERRETVERGRQGAGRESGRARAVITRSRGGKGEGEGSAGSSSLLQRPCCCPPPPALSSVPRRCSPPPPPPRACKPASAVRFGSSRIDPDITPVHGITGREEEGASIATNRSHGVLGSAGGMLETPPLTETYN</sequence>
<name>A0A834KY82_ORYME</name>
<protein>
    <submittedName>
        <fullName evidence="2">Uncharacterized protein</fullName>
    </submittedName>
</protein>
<reference evidence="2" key="1">
    <citation type="journal article" name="BMC Genomics">
        <title>Long-read sequencing and de novo genome assembly of marine medaka (Oryzias melastigma).</title>
        <authorList>
            <person name="Liang P."/>
            <person name="Saqib H.S.A."/>
            <person name="Ni X."/>
            <person name="Shen Y."/>
        </authorList>
    </citation>
    <scope>NUCLEOTIDE SEQUENCE</scope>
    <source>
        <strain evidence="2">Bigg-433</strain>
    </source>
</reference>
<comment type="caution">
    <text evidence="2">The sequence shown here is derived from an EMBL/GenBank/DDBJ whole genome shotgun (WGS) entry which is preliminary data.</text>
</comment>